<dbReference type="OrthoDB" id="994644at2"/>
<accession>A0A1B9Y1J3</accession>
<proteinExistence type="predicted"/>
<comment type="caution">
    <text evidence="2">The sequence shown here is derived from an EMBL/GenBank/DDBJ whole genome shotgun (WGS) entry which is preliminary data.</text>
</comment>
<reference evidence="2 3" key="1">
    <citation type="submission" date="2016-06" db="EMBL/GenBank/DDBJ databases">
        <title>Draft Genome Sequence of Tenacibaculum soleae UCD-KL19.</title>
        <authorList>
            <person name="Eisen J.A."/>
            <person name="Coil D.A."/>
            <person name="Lujan K.M."/>
        </authorList>
    </citation>
    <scope>NUCLEOTIDE SEQUENCE [LARGE SCALE GENOMIC DNA]</scope>
    <source>
        <strain evidence="2 3">UCD-KL19</strain>
    </source>
</reference>
<name>A0A1B9Y1J3_9FLAO</name>
<dbReference type="Proteomes" id="UP000093186">
    <property type="component" value="Unassembled WGS sequence"/>
</dbReference>
<dbReference type="AlphaFoldDB" id="A0A1B9Y1J3"/>
<keyword evidence="1" id="KW-0812">Transmembrane</keyword>
<keyword evidence="1" id="KW-1133">Transmembrane helix</keyword>
<protein>
    <submittedName>
        <fullName evidence="2">Uncharacterized protein</fullName>
    </submittedName>
</protein>
<organism evidence="2 3">
    <name type="scientific">Tenacibaculum soleae</name>
    <dbReference type="NCBI Taxonomy" id="447689"/>
    <lineage>
        <taxon>Bacteria</taxon>
        <taxon>Pseudomonadati</taxon>
        <taxon>Bacteroidota</taxon>
        <taxon>Flavobacteriia</taxon>
        <taxon>Flavobacteriales</taxon>
        <taxon>Flavobacteriaceae</taxon>
        <taxon>Tenacibaculum</taxon>
    </lineage>
</organism>
<sequence length="420" mass="49107">MKYPKKKIMMNKYNFLIAFFIVLTSFSQNYKGTLSVIEEDGLHKIIVPQEVRSSCNENFNFLRIKDVQKNEVPYVLIYNNDKKFSTFKPIKIASKKVLKDSITSILLENKTRKIQDYITLQIANTKITKRYTVYGSDDGKEWFGLVSNKSLSYINKPQKTATGKVFLEKTIHFPLNTYTFLRIDFNDKESLPINILNAGIYESKFYTQNLSKISNYKQEIVSIKEKKVTQLKFTATNKHRINSISFKITDAFFLRNAKLIVKKTRKVKKRVKTYNHVISQFQLNSKSNNTFVFDNLNEKEFIIEIDNQDNPSLTIENIQLLQKPIYLITSLKQKQDYEVLINNTLSKPSYDLGNFISNKTVAVEEATILNFTKIEKKKEKEEEKPFWETTLFMWICIVLGSFIVIYFAISLVKDISNQEK</sequence>
<keyword evidence="3" id="KW-1185">Reference proteome</keyword>
<evidence type="ECO:0000313" key="3">
    <source>
        <dbReference type="Proteomes" id="UP000093186"/>
    </source>
</evidence>
<gene>
    <name evidence="2" type="ORF">BA195_03040</name>
</gene>
<evidence type="ECO:0000313" key="2">
    <source>
        <dbReference type="EMBL" id="OCK43695.1"/>
    </source>
</evidence>
<evidence type="ECO:0000256" key="1">
    <source>
        <dbReference type="SAM" id="Phobius"/>
    </source>
</evidence>
<dbReference type="STRING" id="447689.BA195_03040"/>
<dbReference type="EMBL" id="MAKX01000001">
    <property type="protein sequence ID" value="OCK43695.1"/>
    <property type="molecule type" value="Genomic_DNA"/>
</dbReference>
<feature type="transmembrane region" description="Helical" evidence="1">
    <location>
        <begin position="391"/>
        <end position="412"/>
    </location>
</feature>
<keyword evidence="1" id="KW-0472">Membrane</keyword>